<evidence type="ECO:0000256" key="1">
    <source>
        <dbReference type="SAM" id="SignalP"/>
    </source>
</evidence>
<accession>A0A7J4XPP4</accession>
<dbReference type="Proteomes" id="UP000422221">
    <property type="component" value="Unassembled WGS sequence"/>
</dbReference>
<dbReference type="InterPro" id="IPR024302">
    <property type="entry name" value="SusD-like"/>
</dbReference>
<dbReference type="AlphaFoldDB" id="A0A7J4XPP4"/>
<name>A0A7J4XPP4_9BACE</name>
<evidence type="ECO:0000313" key="2">
    <source>
        <dbReference type="EMBL" id="KAA3770743.1"/>
    </source>
</evidence>
<dbReference type="Gene3D" id="1.25.40.390">
    <property type="match status" value="1"/>
</dbReference>
<dbReference type="Pfam" id="PF12741">
    <property type="entry name" value="SusD-like"/>
    <property type="match status" value="1"/>
</dbReference>
<organism evidence="2 3">
    <name type="scientific">Bacteroides salyersiae</name>
    <dbReference type="NCBI Taxonomy" id="291644"/>
    <lineage>
        <taxon>Bacteria</taxon>
        <taxon>Pseudomonadati</taxon>
        <taxon>Bacteroidota</taxon>
        <taxon>Bacteroidia</taxon>
        <taxon>Bacteroidales</taxon>
        <taxon>Bacteroidaceae</taxon>
        <taxon>Bacteroides</taxon>
    </lineage>
</organism>
<proteinExistence type="predicted"/>
<keyword evidence="1" id="KW-0732">Signal</keyword>
<gene>
    <name evidence="2" type="ORF">F3F73_02005</name>
</gene>
<dbReference type="PROSITE" id="PS51257">
    <property type="entry name" value="PROKAR_LIPOPROTEIN"/>
    <property type="match status" value="1"/>
</dbReference>
<reference evidence="2 3" key="1">
    <citation type="journal article" date="2019" name="Nat. Med.">
        <title>A library of human gut bacterial isolates paired with longitudinal multiomics data enables mechanistic microbiome research.</title>
        <authorList>
            <person name="Poyet M."/>
            <person name="Groussin M."/>
            <person name="Gibbons S.M."/>
            <person name="Avila-Pacheco J."/>
            <person name="Jiang X."/>
            <person name="Kearney S.M."/>
            <person name="Perrotta A.R."/>
            <person name="Berdy B."/>
            <person name="Zhao S."/>
            <person name="Lieberman T.D."/>
            <person name="Swanson P.K."/>
            <person name="Smith M."/>
            <person name="Roesemann S."/>
            <person name="Alexander J.E."/>
            <person name="Rich S.A."/>
            <person name="Livny J."/>
            <person name="Vlamakis H."/>
            <person name="Clish C."/>
            <person name="Bullock K."/>
            <person name="Deik A."/>
            <person name="Scott J."/>
            <person name="Pierce K.A."/>
            <person name="Xavier R.J."/>
            <person name="Alm E.J."/>
        </authorList>
    </citation>
    <scope>NUCLEOTIDE SEQUENCE [LARGE SCALE GENOMIC DNA]</scope>
    <source>
        <strain evidence="2 3">BIOML-A10</strain>
    </source>
</reference>
<keyword evidence="2" id="KW-0449">Lipoprotein</keyword>
<evidence type="ECO:0000313" key="3">
    <source>
        <dbReference type="Proteomes" id="UP000422221"/>
    </source>
</evidence>
<feature type="chain" id="PRO_5029795984" evidence="1">
    <location>
        <begin position="22"/>
        <end position="624"/>
    </location>
</feature>
<dbReference type="EMBL" id="VWMK01000001">
    <property type="protein sequence ID" value="KAA3770743.1"/>
    <property type="molecule type" value="Genomic_DNA"/>
</dbReference>
<dbReference type="InterPro" id="IPR011990">
    <property type="entry name" value="TPR-like_helical_dom_sf"/>
</dbReference>
<sequence length="624" mass="71459">MFIYNKSIIFKTLLASMTLFLATSCYDLDEMNKNPYELPDNSVSGGDTDTGDDGTKYNDLNLNFEVTKEDSAAYKIDLMAASSTFRNFLYEGYYAEYQITTNLSHDIYAGYVANNQPKHAKSSPDYKYADGWSGKRWSEFYQKRSAEYRTLLRSFKFNETPERYTNMFYITRIYYAFLALANTDTYGDMPFKEYVQARIPETNNVKYETQQEVYDAMFRILEQAVDSIDPEDVSQFSITKDDICYFGDTYKWLRFANTLRLRMALRISNIDPERAQKEGEAALNNQYGLMLSNEDNMCTVPKYAPIDMGGTDDGGNENALAMCSVAYNGESVMSWDMEQFYRNLSTGGEEYQIKEGRNGYITKIIDPRCLVSWYRSKMTTNGIATGEESLREDFVGCKRGAQEPDISMSPLNYSITRTQPHGIKDLNPKYWFNYARPTVWLGYAESLFLKSEAALRGWNGADLTMGVEDYFRAGIQASMDYYMIDPNFTTSYINGLKIYSEGNNPFSGGDKEAMLEQIITQKWLAVFPNGNEGWAEFRRTDYPALLNQLTNESGGDVPQGKTIKRLLYPNSEASNQYFVENVDLKAKNTQGTRLWWDIADTNDSNGNRLKPNNFHSAITNKLLQ</sequence>
<dbReference type="SUPFAM" id="SSF48452">
    <property type="entry name" value="TPR-like"/>
    <property type="match status" value="1"/>
</dbReference>
<comment type="caution">
    <text evidence="2">The sequence shown here is derived from an EMBL/GenBank/DDBJ whole genome shotgun (WGS) entry which is preliminary data.</text>
</comment>
<protein>
    <submittedName>
        <fullName evidence="2">SusD/RagB family nutrient-binding outer membrane lipoprotein</fullName>
    </submittedName>
</protein>
<dbReference type="RefSeq" id="WP_130057778.1">
    <property type="nucleotide sequence ID" value="NZ_JADNPJ010000008.1"/>
</dbReference>
<feature type="signal peptide" evidence="1">
    <location>
        <begin position="1"/>
        <end position="21"/>
    </location>
</feature>